<name>A0A2N9HXC9_FAGSY</name>
<dbReference type="AlphaFoldDB" id="A0A2N9HXC9"/>
<evidence type="ECO:0000256" key="1">
    <source>
        <dbReference type="SAM" id="MobiDB-lite"/>
    </source>
</evidence>
<accession>A0A2N9HXC9</accession>
<protein>
    <submittedName>
        <fullName evidence="2">Uncharacterized protein</fullName>
    </submittedName>
</protein>
<feature type="region of interest" description="Disordered" evidence="1">
    <location>
        <begin position="40"/>
        <end position="71"/>
    </location>
</feature>
<feature type="compositionally biased region" description="Basic residues" evidence="1">
    <location>
        <begin position="15"/>
        <end position="24"/>
    </location>
</feature>
<evidence type="ECO:0000313" key="2">
    <source>
        <dbReference type="EMBL" id="SPD18566.1"/>
    </source>
</evidence>
<feature type="region of interest" description="Disordered" evidence="1">
    <location>
        <begin position="1"/>
        <end position="24"/>
    </location>
</feature>
<reference evidence="2" key="1">
    <citation type="submission" date="2018-02" db="EMBL/GenBank/DDBJ databases">
        <authorList>
            <person name="Cohen D.B."/>
            <person name="Kent A.D."/>
        </authorList>
    </citation>
    <scope>NUCLEOTIDE SEQUENCE</scope>
</reference>
<gene>
    <name evidence="2" type="ORF">FSB_LOCUS46448</name>
</gene>
<organism evidence="2">
    <name type="scientific">Fagus sylvatica</name>
    <name type="common">Beechnut</name>
    <dbReference type="NCBI Taxonomy" id="28930"/>
    <lineage>
        <taxon>Eukaryota</taxon>
        <taxon>Viridiplantae</taxon>
        <taxon>Streptophyta</taxon>
        <taxon>Embryophyta</taxon>
        <taxon>Tracheophyta</taxon>
        <taxon>Spermatophyta</taxon>
        <taxon>Magnoliopsida</taxon>
        <taxon>eudicotyledons</taxon>
        <taxon>Gunneridae</taxon>
        <taxon>Pentapetalae</taxon>
        <taxon>rosids</taxon>
        <taxon>fabids</taxon>
        <taxon>Fagales</taxon>
        <taxon>Fagaceae</taxon>
        <taxon>Fagus</taxon>
    </lineage>
</organism>
<sequence>MLHTNPKTSFMKGGGSHHKRSHSKVSFRLLDDMMDLSLSDAFNDEGGGNGNGGSGSSIDKLGADQSGVKGN</sequence>
<proteinExistence type="predicted"/>
<feature type="compositionally biased region" description="Gly residues" evidence="1">
    <location>
        <begin position="45"/>
        <end position="55"/>
    </location>
</feature>
<dbReference type="EMBL" id="OIVN01004657">
    <property type="protein sequence ID" value="SPD18566.1"/>
    <property type="molecule type" value="Genomic_DNA"/>
</dbReference>